<dbReference type="EMBL" id="CP003344">
    <property type="protein sequence ID" value="AGA69454.1"/>
    <property type="molecule type" value="Genomic_DNA"/>
</dbReference>
<dbReference type="HOGENOM" id="CLU_655109_0_0_9"/>
<dbReference type="OrthoDB" id="2518519at2"/>
<feature type="signal peptide" evidence="1">
    <location>
        <begin position="1"/>
        <end position="26"/>
    </location>
</feature>
<reference evidence="3" key="1">
    <citation type="submission" date="2012-02" db="EMBL/GenBank/DDBJ databases">
        <title>Complete sequence of Desulfitobacterium dichloroeliminans LMG P-21439.</title>
        <authorList>
            <person name="Lucas S."/>
            <person name="Han J."/>
            <person name="Lapidus A."/>
            <person name="Cheng J.-F."/>
            <person name="Goodwin L."/>
            <person name="Pitluck S."/>
            <person name="Peters L."/>
            <person name="Ovchinnikova G."/>
            <person name="Teshima H."/>
            <person name="Detter J.C."/>
            <person name="Han C."/>
            <person name="Tapia R."/>
            <person name="Land M."/>
            <person name="Hauser L."/>
            <person name="Kyrpides N."/>
            <person name="Ivanova N."/>
            <person name="Pagani I."/>
            <person name="Kruse T."/>
            <person name="de Vos W.M."/>
            <person name="Boon N."/>
            <person name="Smidt H."/>
            <person name="Woyke T."/>
        </authorList>
    </citation>
    <scope>NUCLEOTIDE SEQUENCE [LARGE SCALE GENOMIC DNA]</scope>
    <source>
        <strain evidence="3">LMG P-21439 / DCA1</strain>
    </source>
</reference>
<sequence length="414" mass="46115">MKMKKKTAIIASFTVGTLLFATTAFADITSKSGYEQLKDSVKTVSAKASGEYDNYTMEMTTIIKNNGQVMVSSNSVNKVDRLQNAQESNNTNEESGKISTYYNYNDSKTSINFDQRNDKVYVTEYNKEREHILPDDPFAEEEAADIERIIDAVVGSLKDHVIVNENPDGTKVLSGSLSEMQIPALVNAVSSLFLKQQFDGRNQNSSWPHLTQDIAVKEVTGSAQVREDGALESILGTAIVTGKDADGQNHDITIEILGTIKDVNSTVVAKPDLTGKEVVKQYANAHDEVNNPQKFVGTFKNDIIIEKEGKFVKTGERILELTQIDTNTITGNYKEVYKPEFADSANQMETFSFNATFNEKSMRDANFEISTKNNENIEGYIYLDDYAGKVNFNINSYERINGIMFDSNFSPVLE</sequence>
<evidence type="ECO:0000313" key="2">
    <source>
        <dbReference type="EMBL" id="AGA69454.1"/>
    </source>
</evidence>
<dbReference type="RefSeq" id="WP_015262435.1">
    <property type="nucleotide sequence ID" value="NC_019903.1"/>
</dbReference>
<keyword evidence="1" id="KW-0732">Signal</keyword>
<proteinExistence type="predicted"/>
<keyword evidence="3" id="KW-1185">Reference proteome</keyword>
<evidence type="ECO:0000256" key="1">
    <source>
        <dbReference type="SAM" id="SignalP"/>
    </source>
</evidence>
<gene>
    <name evidence="2" type="ordered locus">Desdi_2009</name>
</gene>
<organism evidence="2 3">
    <name type="scientific">Desulfitobacterium dichloroeliminans (strain LMG P-21439 / DCA1)</name>
    <dbReference type="NCBI Taxonomy" id="871963"/>
    <lineage>
        <taxon>Bacteria</taxon>
        <taxon>Bacillati</taxon>
        <taxon>Bacillota</taxon>
        <taxon>Clostridia</taxon>
        <taxon>Eubacteriales</taxon>
        <taxon>Desulfitobacteriaceae</taxon>
        <taxon>Desulfitobacterium</taxon>
    </lineage>
</organism>
<dbReference type="Proteomes" id="UP000010797">
    <property type="component" value="Chromosome"/>
</dbReference>
<dbReference type="KEGG" id="ddl:Desdi_2009"/>
<dbReference type="eggNOG" id="ENOG502Z9Q9">
    <property type="taxonomic scope" value="Bacteria"/>
</dbReference>
<dbReference type="AlphaFoldDB" id="L0F6J1"/>
<protein>
    <submittedName>
        <fullName evidence="2">Uncharacterized protein</fullName>
    </submittedName>
</protein>
<accession>L0F6J1</accession>
<name>L0F6J1_DESDL</name>
<feature type="chain" id="PRO_5003941306" evidence="1">
    <location>
        <begin position="27"/>
        <end position="414"/>
    </location>
</feature>
<dbReference type="STRING" id="871963.Desdi_2009"/>
<evidence type="ECO:0000313" key="3">
    <source>
        <dbReference type="Proteomes" id="UP000010797"/>
    </source>
</evidence>